<accession>A0A2M9CMA9</accession>
<dbReference type="PANTHER" id="PTHR43459:SF1">
    <property type="entry name" value="EG:BACN32G11.4 PROTEIN"/>
    <property type="match status" value="1"/>
</dbReference>
<sequence>MSGAAVHVEHAGGVSTFRISNPGKRNAFTWTMYEQLERGVRELPASTRAVVLRGDAEDGFAAGTDIRQFSGFSGQDGLEYERTVGRVLDAVLAVEVPVISLVQRTAVGAGLALACCSDVVIAERGALFGAPIARTLGNCIPAAVFARLRARAGEANALTMMLTATLIPAERLEGTGFVFRAVEAGELDAHADELVRRILSSAPLTLRALKEMNRRITAAVPVPEADDLLLECYGSADFAEGVSAFLDGRRPEWSGR</sequence>
<dbReference type="InterPro" id="IPR014748">
    <property type="entry name" value="Enoyl-CoA_hydra_C"/>
</dbReference>
<gene>
    <name evidence="2" type="ORF">CLV46_2610</name>
</gene>
<organism evidence="2 3">
    <name type="scientific">Diaminobutyricimonas aerilata</name>
    <dbReference type="NCBI Taxonomy" id="1162967"/>
    <lineage>
        <taxon>Bacteria</taxon>
        <taxon>Bacillati</taxon>
        <taxon>Actinomycetota</taxon>
        <taxon>Actinomycetes</taxon>
        <taxon>Micrococcales</taxon>
        <taxon>Microbacteriaceae</taxon>
        <taxon>Diaminobutyricimonas</taxon>
    </lineage>
</organism>
<dbReference type="Pfam" id="PF00378">
    <property type="entry name" value="ECH_1"/>
    <property type="match status" value="1"/>
</dbReference>
<evidence type="ECO:0000313" key="3">
    <source>
        <dbReference type="Proteomes" id="UP000228758"/>
    </source>
</evidence>
<evidence type="ECO:0000313" key="2">
    <source>
        <dbReference type="EMBL" id="PJJ73030.1"/>
    </source>
</evidence>
<proteinExistence type="inferred from homology"/>
<dbReference type="InterPro" id="IPR001753">
    <property type="entry name" value="Enoyl-CoA_hydra/iso"/>
</dbReference>
<dbReference type="InterPro" id="IPR029045">
    <property type="entry name" value="ClpP/crotonase-like_dom_sf"/>
</dbReference>
<name>A0A2M9CMA9_9MICO</name>
<comment type="similarity">
    <text evidence="1">Belongs to the enoyl-CoA hydratase/isomerase family.</text>
</comment>
<evidence type="ECO:0000256" key="1">
    <source>
        <dbReference type="ARBA" id="ARBA00005254"/>
    </source>
</evidence>
<dbReference type="OrthoDB" id="4608673at2"/>
<comment type="caution">
    <text evidence="2">The sequence shown here is derived from an EMBL/GenBank/DDBJ whole genome shotgun (WGS) entry which is preliminary data.</text>
</comment>
<dbReference type="GO" id="GO:0003824">
    <property type="term" value="F:catalytic activity"/>
    <property type="evidence" value="ECO:0007669"/>
    <property type="project" value="UniProtKB-ARBA"/>
</dbReference>
<dbReference type="RefSeq" id="WP_157802328.1">
    <property type="nucleotide sequence ID" value="NZ_PGFF01000001.1"/>
</dbReference>
<dbReference type="EMBL" id="PGFF01000001">
    <property type="protein sequence ID" value="PJJ73030.1"/>
    <property type="molecule type" value="Genomic_DNA"/>
</dbReference>
<dbReference type="SUPFAM" id="SSF52096">
    <property type="entry name" value="ClpP/crotonase"/>
    <property type="match status" value="1"/>
</dbReference>
<dbReference type="PANTHER" id="PTHR43459">
    <property type="entry name" value="ENOYL-COA HYDRATASE"/>
    <property type="match status" value="1"/>
</dbReference>
<reference evidence="2 3" key="1">
    <citation type="submission" date="2017-11" db="EMBL/GenBank/DDBJ databases">
        <title>Genomic Encyclopedia of Archaeal and Bacterial Type Strains, Phase II (KMG-II): From Individual Species to Whole Genera.</title>
        <authorList>
            <person name="Goeker M."/>
        </authorList>
    </citation>
    <scope>NUCLEOTIDE SEQUENCE [LARGE SCALE GENOMIC DNA]</scope>
    <source>
        <strain evidence="2 3">DSM 27393</strain>
    </source>
</reference>
<dbReference type="Proteomes" id="UP000228758">
    <property type="component" value="Unassembled WGS sequence"/>
</dbReference>
<dbReference type="Gene3D" id="3.90.226.10">
    <property type="entry name" value="2-enoyl-CoA Hydratase, Chain A, domain 1"/>
    <property type="match status" value="1"/>
</dbReference>
<keyword evidence="3" id="KW-1185">Reference proteome</keyword>
<protein>
    <submittedName>
        <fullName evidence="2">Enoyl-CoA hydratase/carnithine racemase</fullName>
    </submittedName>
</protein>
<dbReference type="AlphaFoldDB" id="A0A2M9CMA9"/>
<dbReference type="CDD" id="cd06558">
    <property type="entry name" value="crotonase-like"/>
    <property type="match status" value="1"/>
</dbReference>
<dbReference type="Gene3D" id="1.10.12.10">
    <property type="entry name" value="Lyase 2-enoyl-coa Hydratase, Chain A, domain 2"/>
    <property type="match status" value="1"/>
</dbReference>